<dbReference type="SUPFAM" id="SSF50475">
    <property type="entry name" value="FMN-binding split barrel"/>
    <property type="match status" value="1"/>
</dbReference>
<name>A0ABQ4JJH9_9ACTN</name>
<evidence type="ECO:0000259" key="1">
    <source>
        <dbReference type="Pfam" id="PF01243"/>
    </source>
</evidence>
<dbReference type="Proteomes" id="UP000653076">
    <property type="component" value="Unassembled WGS sequence"/>
</dbReference>
<comment type="caution">
    <text evidence="2">The sequence shown here is derived from an EMBL/GenBank/DDBJ whole genome shotgun (WGS) entry which is preliminary data.</text>
</comment>
<dbReference type="EMBL" id="BOPC01000141">
    <property type="protein sequence ID" value="GIJ30760.1"/>
    <property type="molecule type" value="Genomic_DNA"/>
</dbReference>
<protein>
    <recommendedName>
        <fullName evidence="1">Pyridoxamine 5'-phosphate oxidase N-terminal domain-containing protein</fullName>
    </recommendedName>
</protein>
<sequence>MFRAGTTTVPLQKCREEALMAQYHPGELAAQRRAGVVEQAEHSRLAIGAALPPAAVQFLTEQPMIVIGAADDDGRMWATLLTGPAGFISAPDQRTIDIEARPVPGDPLASVLVGPAEVGSIAIEPGTRRRMRLNGVSYPRPGGLRVRAEQVYANCPKYIQQRTPQRATDAPPPQPPLIGEVLTPSQQETVRRADTFFVATRSAAGACDASHRGGNPGFVQVLSPNRLRWPDYVGNAMLMTLGNLQQDPAAGLLLVDWPSGTALHLTGTAEVDWDPAVRLPGAQRVVDFHVERVVQIDHASPFTWSAPKYSRFNPIIKLEADQP</sequence>
<accession>A0ABQ4JJH9</accession>
<dbReference type="InterPro" id="IPR011576">
    <property type="entry name" value="Pyridox_Oxase_N"/>
</dbReference>
<keyword evidence="3" id="KW-1185">Reference proteome</keyword>
<evidence type="ECO:0000313" key="3">
    <source>
        <dbReference type="Proteomes" id="UP000653076"/>
    </source>
</evidence>
<dbReference type="PANTHER" id="PTHR42815">
    <property type="entry name" value="FAD-BINDING, PUTATIVE (AFU_ORTHOLOGUE AFUA_6G07600)-RELATED"/>
    <property type="match status" value="1"/>
</dbReference>
<evidence type="ECO:0000313" key="2">
    <source>
        <dbReference type="EMBL" id="GIJ30760.1"/>
    </source>
</evidence>
<dbReference type="PANTHER" id="PTHR42815:SF2">
    <property type="entry name" value="FAD-BINDING, PUTATIVE (AFU_ORTHOLOGUE AFUA_6G07600)-RELATED"/>
    <property type="match status" value="1"/>
</dbReference>
<reference evidence="2 3" key="1">
    <citation type="submission" date="2021-01" db="EMBL/GenBank/DDBJ databases">
        <title>Whole genome shotgun sequence of Verrucosispora qiuiae NBRC 106684.</title>
        <authorList>
            <person name="Komaki H."/>
            <person name="Tamura T."/>
        </authorList>
    </citation>
    <scope>NUCLEOTIDE SEQUENCE [LARGE SCALE GENOMIC DNA]</scope>
    <source>
        <strain evidence="2 3">NBRC 106684</strain>
    </source>
</reference>
<dbReference type="Gene3D" id="2.30.110.10">
    <property type="entry name" value="Electron Transport, Fmn-binding Protein, Chain A"/>
    <property type="match status" value="1"/>
</dbReference>
<dbReference type="InterPro" id="IPR012349">
    <property type="entry name" value="Split_barrel_FMN-bd"/>
</dbReference>
<gene>
    <name evidence="2" type="ORF">Vqi01_59220</name>
</gene>
<organism evidence="2 3">
    <name type="scientific">Micromonospora qiuiae</name>
    <dbReference type="NCBI Taxonomy" id="502268"/>
    <lineage>
        <taxon>Bacteria</taxon>
        <taxon>Bacillati</taxon>
        <taxon>Actinomycetota</taxon>
        <taxon>Actinomycetes</taxon>
        <taxon>Micromonosporales</taxon>
        <taxon>Micromonosporaceae</taxon>
        <taxon>Micromonospora</taxon>
    </lineage>
</organism>
<feature type="domain" description="Pyridoxamine 5'-phosphate oxidase N-terminal" evidence="1">
    <location>
        <begin position="183"/>
        <end position="276"/>
    </location>
</feature>
<dbReference type="Pfam" id="PF01243">
    <property type="entry name" value="PNPOx_N"/>
    <property type="match status" value="1"/>
</dbReference>
<proteinExistence type="predicted"/>